<dbReference type="Proteomes" id="UP000316238">
    <property type="component" value="Unassembled WGS sequence"/>
</dbReference>
<proteinExistence type="predicted"/>
<accession>A0A521G4H6</accession>
<reference evidence="2" key="1">
    <citation type="submission" date="2017-07" db="EMBL/GenBank/DDBJ databases">
        <title>The cable genome - Insights into the physiology and evolution of filamentous bacteria capable of sulfide oxidation via long distance electron transfer.</title>
        <authorList>
            <person name="Thorup C."/>
            <person name="Bjerg J.T."/>
            <person name="Schreiber L."/>
            <person name="Nielsen L.P."/>
            <person name="Kjeldsen K.U."/>
            <person name="Boesen T."/>
            <person name="Boggild A."/>
            <person name="Meysman F."/>
            <person name="Geelhoed J."/>
            <person name="Schramm A."/>
        </authorList>
    </citation>
    <scope>NUCLEOTIDE SEQUENCE [LARGE SCALE GENOMIC DNA]</scope>
    <source>
        <strain evidence="2">GS</strain>
    </source>
</reference>
<evidence type="ECO:0000313" key="2">
    <source>
        <dbReference type="EMBL" id="TAA75929.1"/>
    </source>
</evidence>
<evidence type="ECO:0000313" key="3">
    <source>
        <dbReference type="Proteomes" id="UP000316238"/>
    </source>
</evidence>
<protein>
    <recommendedName>
        <fullName evidence="4">Amino acid transport protein</fullName>
    </recommendedName>
</protein>
<dbReference type="AlphaFoldDB" id="A0A521G4H6"/>
<evidence type="ECO:0008006" key="4">
    <source>
        <dbReference type="Google" id="ProtNLM"/>
    </source>
</evidence>
<comment type="caution">
    <text evidence="2">The sequence shown here is derived from an EMBL/GenBank/DDBJ whole genome shotgun (WGS) entry which is preliminary data.</text>
</comment>
<sequence length="67" mass="7292">MDAATLLWGVLFGSIGVGFFMYGKKQQAAIPLISGIVLMIFPYFVSNVALLVIIGVIFTALPFLIKR</sequence>
<organism evidence="2 3">
    <name type="scientific">Candidatus Electronema aureum</name>
    <dbReference type="NCBI Taxonomy" id="2005002"/>
    <lineage>
        <taxon>Bacteria</taxon>
        <taxon>Pseudomonadati</taxon>
        <taxon>Thermodesulfobacteriota</taxon>
        <taxon>Desulfobulbia</taxon>
        <taxon>Desulfobulbales</taxon>
        <taxon>Desulfobulbaceae</taxon>
        <taxon>Candidatus Electronema</taxon>
    </lineage>
</organism>
<keyword evidence="1" id="KW-1133">Transmembrane helix</keyword>
<keyword evidence="3" id="KW-1185">Reference proteome</keyword>
<evidence type="ECO:0000256" key="1">
    <source>
        <dbReference type="SAM" id="Phobius"/>
    </source>
</evidence>
<dbReference type="EMBL" id="NQJD01000002">
    <property type="protein sequence ID" value="TAA75929.1"/>
    <property type="molecule type" value="Genomic_DNA"/>
</dbReference>
<keyword evidence="1" id="KW-0812">Transmembrane</keyword>
<gene>
    <name evidence="2" type="ORF">CDV28_10251</name>
</gene>
<feature type="transmembrane region" description="Helical" evidence="1">
    <location>
        <begin position="6"/>
        <end position="23"/>
    </location>
</feature>
<keyword evidence="1" id="KW-0472">Membrane</keyword>
<name>A0A521G4H6_9BACT</name>
<feature type="transmembrane region" description="Helical" evidence="1">
    <location>
        <begin position="35"/>
        <end position="65"/>
    </location>
</feature>